<dbReference type="Gene3D" id="3.10.20.370">
    <property type="match status" value="1"/>
</dbReference>
<feature type="domain" description="Integrase zinc-binding" evidence="4">
    <location>
        <begin position="561"/>
        <end position="615"/>
    </location>
</feature>
<sequence>MVIPFHLEGVSSKWFQWMEKSGSFVDWDSFIQAMQLRFGASVYDDPLGRIAKLTQLGCVEQYRAEFEDLLTLITGFLEHLFMNFFVWGLKLEIRRELLMAKPVDLADAMAKAQLSKDLNDDLLGCSKGGGFCLGWSPKSATYSPPQNQPSGSSASLGFTSANTPSSKSVKTSPVSFPNKKLTPTEIREKREKQEEDESEASLVAENTNCSELDDSLVDEGHQFQVDLYVLPIWGLDVVLGMKWLQTLSPCLHDHKAFTMEFQWQGKTVKLAGSANLGVDPLTFTQFHSLINEGDVREVCRLTAIPKVDSSQDIMNNSWEDNLPRETSTSPYSSPVLLVKKKDGTCQFYVDYRALNNVIDELLDALGGAEAAMNQMFQPCLRICVIVFFDDILVCISLTNLLKKDKFSWNTHTASAFDALKTAMTLTHVLALPDFSKDFVVETDASNVGIGGVLMQSGHPIAYFSKKLGPQFVGTSAYMRELRAIVEVVTQWRQYLIGRHFVICTDHKSLKELRPQVIQTLDQQQFLQKLLGFQFTIEYKACKENKAADASSRQHEESKSWLQAALIREFHDSPIGGHAGIQRTLLLLSANFFWVGMRQDVRNYVQACLTWQTLKYSLIAPYGLLQPLQIPERVWEDLAMYFIVGLPSSQGLTNILVVIDRFTKYAHFGALPDHYSATRVAELF</sequence>
<dbReference type="InterPro" id="IPR041588">
    <property type="entry name" value="Integrase_H2C2"/>
</dbReference>
<reference evidence="6" key="1">
    <citation type="submission" date="2018-11" db="EMBL/GenBank/DDBJ databases">
        <authorList>
            <person name="Grassa J C."/>
        </authorList>
    </citation>
    <scope>NUCLEOTIDE SEQUENCE [LARGE SCALE GENOMIC DNA]</scope>
</reference>
<dbReference type="Gene3D" id="3.30.420.10">
    <property type="entry name" value="Ribonuclease H-like superfamily/Ribonuclease H"/>
    <property type="match status" value="1"/>
</dbReference>
<evidence type="ECO:0000259" key="3">
    <source>
        <dbReference type="Pfam" id="PF17919"/>
    </source>
</evidence>
<dbReference type="InterPro" id="IPR012337">
    <property type="entry name" value="RNaseH-like_sf"/>
</dbReference>
<name>A0A803P909_CANSA</name>
<evidence type="ECO:0000259" key="5">
    <source>
        <dbReference type="Pfam" id="PF19259"/>
    </source>
</evidence>
<dbReference type="PANTHER" id="PTHR37984:SF5">
    <property type="entry name" value="PROTEIN NYNRIN-LIKE"/>
    <property type="match status" value="1"/>
</dbReference>
<dbReference type="EMBL" id="UZAU01000253">
    <property type="status" value="NOT_ANNOTATED_CDS"/>
    <property type="molecule type" value="Genomic_DNA"/>
</dbReference>
<dbReference type="Gene3D" id="3.10.10.10">
    <property type="entry name" value="HIV Type 1 Reverse Transcriptase, subunit A, domain 1"/>
    <property type="match status" value="1"/>
</dbReference>
<dbReference type="Gene3D" id="1.10.340.70">
    <property type="match status" value="1"/>
</dbReference>
<reference evidence="6" key="2">
    <citation type="submission" date="2021-03" db="UniProtKB">
        <authorList>
            <consortium name="EnsemblPlants"/>
        </authorList>
    </citation>
    <scope>IDENTIFICATION</scope>
</reference>
<dbReference type="Pfam" id="PF17921">
    <property type="entry name" value="Integrase_H2C2"/>
    <property type="match status" value="1"/>
</dbReference>
<evidence type="ECO:0000259" key="4">
    <source>
        <dbReference type="Pfam" id="PF17921"/>
    </source>
</evidence>
<proteinExistence type="predicted"/>
<feature type="compositionally biased region" description="Polar residues" evidence="2">
    <location>
        <begin position="142"/>
        <end position="162"/>
    </location>
</feature>
<dbReference type="GO" id="GO:0003824">
    <property type="term" value="F:catalytic activity"/>
    <property type="evidence" value="ECO:0007669"/>
    <property type="project" value="UniProtKB-KW"/>
</dbReference>
<evidence type="ECO:0000313" key="6">
    <source>
        <dbReference type="EnsemblPlants" id="cds.evm.model.03.425"/>
    </source>
</evidence>
<feature type="domain" description="Ty3 transposon capsid-like protein" evidence="5">
    <location>
        <begin position="6"/>
        <end position="113"/>
    </location>
</feature>
<evidence type="ECO:0000256" key="2">
    <source>
        <dbReference type="SAM" id="MobiDB-lite"/>
    </source>
</evidence>
<dbReference type="Gramene" id="evm.model.03.425">
    <property type="protein sequence ID" value="cds.evm.model.03.425"/>
    <property type="gene ID" value="evm.TU.03.425"/>
</dbReference>
<keyword evidence="1" id="KW-0511">Multifunctional enzyme</keyword>
<dbReference type="InterPro" id="IPR036397">
    <property type="entry name" value="RNaseH_sf"/>
</dbReference>
<dbReference type="SUPFAM" id="SSF53098">
    <property type="entry name" value="Ribonuclease H-like"/>
    <property type="match status" value="1"/>
</dbReference>
<dbReference type="SUPFAM" id="SSF56672">
    <property type="entry name" value="DNA/RNA polymerases"/>
    <property type="match status" value="1"/>
</dbReference>
<feature type="region of interest" description="Disordered" evidence="2">
    <location>
        <begin position="142"/>
        <end position="202"/>
    </location>
</feature>
<feature type="compositionally biased region" description="Low complexity" evidence="2">
    <location>
        <begin position="163"/>
        <end position="175"/>
    </location>
</feature>
<dbReference type="InterPro" id="IPR043502">
    <property type="entry name" value="DNA/RNA_pol_sf"/>
</dbReference>
<evidence type="ECO:0000256" key="1">
    <source>
        <dbReference type="ARBA" id="ARBA00023268"/>
    </source>
</evidence>
<dbReference type="InterPro" id="IPR050951">
    <property type="entry name" value="Retrovirus_Pol_polyprotein"/>
</dbReference>
<dbReference type="Pfam" id="PF19259">
    <property type="entry name" value="Ty3_capsid"/>
    <property type="match status" value="1"/>
</dbReference>
<dbReference type="PANTHER" id="PTHR37984">
    <property type="entry name" value="PROTEIN CBG26694"/>
    <property type="match status" value="1"/>
</dbReference>
<dbReference type="GO" id="GO:0003676">
    <property type="term" value="F:nucleic acid binding"/>
    <property type="evidence" value="ECO:0007669"/>
    <property type="project" value="InterPro"/>
</dbReference>
<dbReference type="Proteomes" id="UP000596661">
    <property type="component" value="Chromosome 3"/>
</dbReference>
<evidence type="ECO:0000313" key="7">
    <source>
        <dbReference type="Proteomes" id="UP000596661"/>
    </source>
</evidence>
<dbReference type="InterPro" id="IPR045358">
    <property type="entry name" value="Ty3_capsid"/>
</dbReference>
<accession>A0A803P909</accession>
<dbReference type="EnsemblPlants" id="evm.model.03.425">
    <property type="protein sequence ID" value="cds.evm.model.03.425"/>
    <property type="gene ID" value="evm.TU.03.425"/>
</dbReference>
<keyword evidence="7" id="KW-1185">Reference proteome</keyword>
<dbReference type="CDD" id="cd09274">
    <property type="entry name" value="RNase_HI_RT_Ty3"/>
    <property type="match status" value="1"/>
</dbReference>
<feature type="domain" description="Reverse transcriptase/retrotransposon-derived protein RNase H-like" evidence="3">
    <location>
        <begin position="408"/>
        <end position="502"/>
    </location>
</feature>
<dbReference type="InterPro" id="IPR041577">
    <property type="entry name" value="RT_RNaseH_2"/>
</dbReference>
<dbReference type="Pfam" id="PF17919">
    <property type="entry name" value="RT_RNaseH_2"/>
    <property type="match status" value="1"/>
</dbReference>
<dbReference type="AlphaFoldDB" id="A0A803P909"/>
<organism evidence="6 7">
    <name type="scientific">Cannabis sativa</name>
    <name type="common">Hemp</name>
    <name type="synonym">Marijuana</name>
    <dbReference type="NCBI Taxonomy" id="3483"/>
    <lineage>
        <taxon>Eukaryota</taxon>
        <taxon>Viridiplantae</taxon>
        <taxon>Streptophyta</taxon>
        <taxon>Embryophyta</taxon>
        <taxon>Tracheophyta</taxon>
        <taxon>Spermatophyta</taxon>
        <taxon>Magnoliopsida</taxon>
        <taxon>eudicotyledons</taxon>
        <taxon>Gunneridae</taxon>
        <taxon>Pentapetalae</taxon>
        <taxon>rosids</taxon>
        <taxon>fabids</taxon>
        <taxon>Rosales</taxon>
        <taxon>Cannabaceae</taxon>
        <taxon>Cannabis</taxon>
    </lineage>
</organism>
<protein>
    <submittedName>
        <fullName evidence="6">Uncharacterized protein</fullName>
    </submittedName>
</protein>